<reference evidence="1" key="1">
    <citation type="submission" date="2018-11" db="EMBL/GenBank/DDBJ databases">
        <authorList>
            <consortium name="Pathogen Informatics"/>
        </authorList>
    </citation>
    <scope>NUCLEOTIDE SEQUENCE</scope>
</reference>
<organism evidence="1 2">
    <name type="scientific">Protopolystoma xenopodis</name>
    <dbReference type="NCBI Taxonomy" id="117903"/>
    <lineage>
        <taxon>Eukaryota</taxon>
        <taxon>Metazoa</taxon>
        <taxon>Spiralia</taxon>
        <taxon>Lophotrochozoa</taxon>
        <taxon>Platyhelminthes</taxon>
        <taxon>Monogenea</taxon>
        <taxon>Polyopisthocotylea</taxon>
        <taxon>Polystomatidea</taxon>
        <taxon>Polystomatidae</taxon>
        <taxon>Protopolystoma</taxon>
    </lineage>
</organism>
<gene>
    <name evidence="1" type="ORF">PXEA_LOCUS20967</name>
</gene>
<protein>
    <submittedName>
        <fullName evidence="1">Uncharacterized protein</fullName>
    </submittedName>
</protein>
<evidence type="ECO:0000313" key="2">
    <source>
        <dbReference type="Proteomes" id="UP000784294"/>
    </source>
</evidence>
<name>A0A448X447_9PLAT</name>
<dbReference type="EMBL" id="CAAALY010087831">
    <property type="protein sequence ID" value="VEL27527.1"/>
    <property type="molecule type" value="Genomic_DNA"/>
</dbReference>
<evidence type="ECO:0000313" key="1">
    <source>
        <dbReference type="EMBL" id="VEL27527.1"/>
    </source>
</evidence>
<keyword evidence="2" id="KW-1185">Reference proteome</keyword>
<comment type="caution">
    <text evidence="1">The sequence shown here is derived from an EMBL/GenBank/DDBJ whole genome shotgun (WGS) entry which is preliminary data.</text>
</comment>
<dbReference type="AlphaFoldDB" id="A0A448X447"/>
<accession>A0A448X447</accession>
<sequence length="78" mass="9240">MHICPVTQRRSCPSGRVDNRSRLLADPAWFESRWACRQDRGEPKSAVDFSRDKNSFWAGKAMQYEMYSPFRIFTQSYE</sequence>
<dbReference type="Proteomes" id="UP000784294">
    <property type="component" value="Unassembled WGS sequence"/>
</dbReference>
<proteinExistence type="predicted"/>